<dbReference type="Proteomes" id="UP000774130">
    <property type="component" value="Unassembled WGS sequence"/>
</dbReference>
<proteinExistence type="inferred from homology"/>
<protein>
    <submittedName>
        <fullName evidence="9">DMT family transporter</fullName>
    </submittedName>
</protein>
<feature type="transmembrane region" description="Helical" evidence="7">
    <location>
        <begin position="7"/>
        <end position="28"/>
    </location>
</feature>
<dbReference type="PANTHER" id="PTHR32322:SF18">
    <property type="entry name" value="S-ADENOSYLMETHIONINE_S-ADENOSYLHOMOCYSTEINE TRANSPORTER"/>
    <property type="match status" value="1"/>
</dbReference>
<keyword evidence="3" id="KW-1003">Cell membrane</keyword>
<evidence type="ECO:0000256" key="7">
    <source>
        <dbReference type="SAM" id="Phobius"/>
    </source>
</evidence>
<dbReference type="InterPro" id="IPR000620">
    <property type="entry name" value="EamA_dom"/>
</dbReference>
<dbReference type="Pfam" id="PF00892">
    <property type="entry name" value="EamA"/>
    <property type="match status" value="2"/>
</dbReference>
<evidence type="ECO:0000256" key="5">
    <source>
        <dbReference type="ARBA" id="ARBA00022989"/>
    </source>
</evidence>
<gene>
    <name evidence="9" type="ORF">KUA55_06540</name>
</gene>
<keyword evidence="6 7" id="KW-0472">Membrane</keyword>
<feature type="domain" description="EamA" evidence="8">
    <location>
        <begin position="5"/>
        <end position="137"/>
    </location>
</feature>
<organism evidence="9 10">
    <name type="scientific">Enterococcus alishanensis</name>
    <dbReference type="NCBI Taxonomy" id="1303817"/>
    <lineage>
        <taxon>Bacteria</taxon>
        <taxon>Bacillati</taxon>
        <taxon>Bacillota</taxon>
        <taxon>Bacilli</taxon>
        <taxon>Lactobacillales</taxon>
        <taxon>Enterococcaceae</taxon>
        <taxon>Enterococcus</taxon>
    </lineage>
</organism>
<dbReference type="EMBL" id="JAHUZB010000002">
    <property type="protein sequence ID" value="MBV7390334.1"/>
    <property type="molecule type" value="Genomic_DNA"/>
</dbReference>
<feature type="transmembrane region" description="Helical" evidence="7">
    <location>
        <begin position="213"/>
        <end position="233"/>
    </location>
</feature>
<feature type="transmembrane region" description="Helical" evidence="7">
    <location>
        <begin position="183"/>
        <end position="201"/>
    </location>
</feature>
<evidence type="ECO:0000256" key="2">
    <source>
        <dbReference type="ARBA" id="ARBA00007362"/>
    </source>
</evidence>
<evidence type="ECO:0000256" key="3">
    <source>
        <dbReference type="ARBA" id="ARBA00022475"/>
    </source>
</evidence>
<comment type="caution">
    <text evidence="9">The sequence shown here is derived from an EMBL/GenBank/DDBJ whole genome shotgun (WGS) entry which is preliminary data.</text>
</comment>
<evidence type="ECO:0000256" key="4">
    <source>
        <dbReference type="ARBA" id="ARBA00022692"/>
    </source>
</evidence>
<feature type="transmembrane region" description="Helical" evidence="7">
    <location>
        <begin position="245"/>
        <end position="262"/>
    </location>
</feature>
<feature type="transmembrane region" description="Helical" evidence="7">
    <location>
        <begin position="65"/>
        <end position="81"/>
    </location>
</feature>
<feature type="transmembrane region" description="Helical" evidence="7">
    <location>
        <begin position="121"/>
        <end position="141"/>
    </location>
</feature>
<evidence type="ECO:0000256" key="1">
    <source>
        <dbReference type="ARBA" id="ARBA00004651"/>
    </source>
</evidence>
<keyword evidence="4 7" id="KW-0812">Transmembrane</keyword>
<evidence type="ECO:0000313" key="9">
    <source>
        <dbReference type="EMBL" id="MBV7390334.1"/>
    </source>
</evidence>
<dbReference type="RefSeq" id="WP_218325376.1">
    <property type="nucleotide sequence ID" value="NZ_JAHUZB010000002.1"/>
</dbReference>
<sequence length="299" mass="33717">MEKYKGHIAAGVTVIIWATTFVSTKVLLKSFLPIEILFIRFLLGFIALAIVSPKIIPFKNWKEEFYFICAGISGVFLYYYLENVALTYTFAMNVGIIGSLSPFMTALLSRFVLKQGKLYKMFIMGFIFSLIGISLISLNGAIQVNPIGYGLAFIAIFFWAIYSLFVKKISSFGYSTIGMTKKIFFYGLITMLPVLLLSIDHFDFSRLANGENFWNLIFLGLGASATCFVTWNFSVKMLGPVRSSIYIYSIPMLTTISSVIILHEPLSLKTFFGICLTLLGLFLSEWPNISASRQMRQKE</sequence>
<evidence type="ECO:0000256" key="6">
    <source>
        <dbReference type="ARBA" id="ARBA00023136"/>
    </source>
</evidence>
<evidence type="ECO:0000259" key="8">
    <source>
        <dbReference type="Pfam" id="PF00892"/>
    </source>
</evidence>
<accession>A0ABS6TBQ1</accession>
<dbReference type="InterPro" id="IPR050638">
    <property type="entry name" value="AA-Vitamin_Transporters"/>
</dbReference>
<feature type="domain" description="EamA" evidence="8">
    <location>
        <begin position="147"/>
        <end position="284"/>
    </location>
</feature>
<feature type="transmembrane region" description="Helical" evidence="7">
    <location>
        <begin position="147"/>
        <end position="165"/>
    </location>
</feature>
<evidence type="ECO:0000313" key="10">
    <source>
        <dbReference type="Proteomes" id="UP000774130"/>
    </source>
</evidence>
<comment type="subcellular location">
    <subcellularLocation>
        <location evidence="1">Cell membrane</location>
        <topology evidence="1">Multi-pass membrane protein</topology>
    </subcellularLocation>
</comment>
<reference evidence="9 10" key="1">
    <citation type="submission" date="2021-06" db="EMBL/GenBank/DDBJ databases">
        <title>Enterococcus alishanensis sp. nov., a novel lactic acid bacterium isolated from fresh coffee beans.</title>
        <authorList>
            <person name="Chen Y.-S."/>
        </authorList>
    </citation>
    <scope>NUCLEOTIDE SEQUENCE [LARGE SCALE GENOMIC DNA]</scope>
    <source>
        <strain evidence="9 10">ALS3</strain>
    </source>
</reference>
<feature type="transmembrane region" description="Helical" evidence="7">
    <location>
        <begin position="34"/>
        <end position="53"/>
    </location>
</feature>
<feature type="transmembrane region" description="Helical" evidence="7">
    <location>
        <begin position="87"/>
        <end position="109"/>
    </location>
</feature>
<feature type="transmembrane region" description="Helical" evidence="7">
    <location>
        <begin position="268"/>
        <end position="286"/>
    </location>
</feature>
<dbReference type="PANTHER" id="PTHR32322">
    <property type="entry name" value="INNER MEMBRANE TRANSPORTER"/>
    <property type="match status" value="1"/>
</dbReference>
<name>A0ABS6TBQ1_9ENTE</name>
<keyword evidence="5 7" id="KW-1133">Transmembrane helix</keyword>
<keyword evidence="10" id="KW-1185">Reference proteome</keyword>
<comment type="similarity">
    <text evidence="2">Belongs to the EamA transporter family.</text>
</comment>